<feature type="domain" description="FHA" evidence="2">
    <location>
        <begin position="23"/>
        <end position="87"/>
    </location>
</feature>
<dbReference type="InterPro" id="IPR000253">
    <property type="entry name" value="FHA_dom"/>
</dbReference>
<dbReference type="InterPro" id="IPR008984">
    <property type="entry name" value="SMAD_FHA_dom_sf"/>
</dbReference>
<dbReference type="Pfam" id="PF00498">
    <property type="entry name" value="FHA"/>
    <property type="match status" value="1"/>
</dbReference>
<evidence type="ECO:0000256" key="1">
    <source>
        <dbReference type="SAM" id="MobiDB-lite"/>
    </source>
</evidence>
<evidence type="ECO:0000313" key="4">
    <source>
        <dbReference type="EMBL" id="VAW75841.1"/>
    </source>
</evidence>
<dbReference type="EMBL" id="UOFN01000051">
    <property type="protein sequence ID" value="VAW75841.1"/>
    <property type="molecule type" value="Genomic_DNA"/>
</dbReference>
<accession>A0A3B0Y8B0</accession>
<evidence type="ECO:0000259" key="3">
    <source>
        <dbReference type="Pfam" id="PF07238"/>
    </source>
</evidence>
<evidence type="ECO:0000259" key="2">
    <source>
        <dbReference type="Pfam" id="PF00498"/>
    </source>
</evidence>
<feature type="region of interest" description="Disordered" evidence="1">
    <location>
        <begin position="203"/>
        <end position="222"/>
    </location>
</feature>
<dbReference type="InterPro" id="IPR009875">
    <property type="entry name" value="PilZ_domain"/>
</dbReference>
<dbReference type="Gene3D" id="2.40.10.220">
    <property type="entry name" value="predicted glycosyltransferase like domains"/>
    <property type="match status" value="1"/>
</dbReference>
<sequence>MARLTLSFKGQNLKIFTLEGDETVIGRDVGCAIVIDSLAIEPRHALIRNYGTNCSIEPMDKGITVLVNDTRIETQHELTEGDVMQIGKHTLTFSAVPIQTMQESSAPAQAPVSPDSPGWLQILSGSHLGRTIRLDKAFTRIGSTDTNLAVIARRHDGYHLSHLNGETTPVVNNQEIGELTHKLGDEDNVKVGELQVQFFTDSAQAPPESNNMNKTSDQPEQRKFSRIPFDVSVTLRLGDAQWESTLADISLHGALIHTPDGFEPAVDAQYKLGVHLEGGPDIEMDVHVAHQEEGTTGLRCDDIDVDSITHLRRLVELNLGDPELLERELSALAPVDKN</sequence>
<gene>
    <name evidence="4" type="ORF">MNBD_GAMMA15-2520</name>
</gene>
<dbReference type="Pfam" id="PF07238">
    <property type="entry name" value="PilZ"/>
    <property type="match status" value="1"/>
</dbReference>
<reference evidence="4" key="1">
    <citation type="submission" date="2018-06" db="EMBL/GenBank/DDBJ databases">
        <authorList>
            <person name="Zhirakovskaya E."/>
        </authorList>
    </citation>
    <scope>NUCLEOTIDE SEQUENCE</scope>
</reference>
<dbReference type="CDD" id="cd00060">
    <property type="entry name" value="FHA"/>
    <property type="match status" value="1"/>
</dbReference>
<name>A0A3B0Y8B0_9ZZZZ</name>
<organism evidence="4">
    <name type="scientific">hydrothermal vent metagenome</name>
    <dbReference type="NCBI Taxonomy" id="652676"/>
    <lineage>
        <taxon>unclassified sequences</taxon>
        <taxon>metagenomes</taxon>
        <taxon>ecological metagenomes</taxon>
    </lineage>
</organism>
<dbReference type="AlphaFoldDB" id="A0A3B0Y8B0"/>
<dbReference type="SUPFAM" id="SSF49879">
    <property type="entry name" value="SMAD/FHA domain"/>
    <property type="match status" value="2"/>
</dbReference>
<dbReference type="SUPFAM" id="SSF141371">
    <property type="entry name" value="PilZ domain-like"/>
    <property type="match status" value="1"/>
</dbReference>
<proteinExistence type="predicted"/>
<feature type="domain" description="PilZ" evidence="3">
    <location>
        <begin position="220"/>
        <end position="316"/>
    </location>
</feature>
<dbReference type="GO" id="GO:0035438">
    <property type="term" value="F:cyclic-di-GMP binding"/>
    <property type="evidence" value="ECO:0007669"/>
    <property type="project" value="InterPro"/>
</dbReference>
<protein>
    <recommendedName>
        <fullName evidence="5">FHA domain-containing protein</fullName>
    </recommendedName>
</protein>
<dbReference type="Gene3D" id="2.60.200.20">
    <property type="match status" value="1"/>
</dbReference>
<evidence type="ECO:0008006" key="5">
    <source>
        <dbReference type="Google" id="ProtNLM"/>
    </source>
</evidence>
<feature type="compositionally biased region" description="Polar residues" evidence="1">
    <location>
        <begin position="203"/>
        <end position="216"/>
    </location>
</feature>